<proteinExistence type="predicted"/>
<dbReference type="EMBL" id="JAIQCV010000007">
    <property type="protein sequence ID" value="KAH1083653.1"/>
    <property type="molecule type" value="Genomic_DNA"/>
</dbReference>
<comment type="caution">
    <text evidence="1">The sequence shown here is derived from an EMBL/GenBank/DDBJ whole genome shotgun (WGS) entry which is preliminary data.</text>
</comment>
<protein>
    <submittedName>
        <fullName evidence="1">Uncharacterized protein</fullName>
    </submittedName>
</protein>
<evidence type="ECO:0000313" key="1">
    <source>
        <dbReference type="EMBL" id="KAH1083653.1"/>
    </source>
</evidence>
<dbReference type="Proteomes" id="UP000828251">
    <property type="component" value="Unassembled WGS sequence"/>
</dbReference>
<reference evidence="1 2" key="1">
    <citation type="journal article" date="2021" name="Plant Biotechnol. J.">
        <title>Multi-omics assisted identification of the key and species-specific regulatory components of drought-tolerant mechanisms in Gossypium stocksii.</title>
        <authorList>
            <person name="Yu D."/>
            <person name="Ke L."/>
            <person name="Zhang D."/>
            <person name="Wu Y."/>
            <person name="Sun Y."/>
            <person name="Mei J."/>
            <person name="Sun J."/>
            <person name="Sun Y."/>
        </authorList>
    </citation>
    <scope>NUCLEOTIDE SEQUENCE [LARGE SCALE GENOMIC DNA]</scope>
    <source>
        <strain evidence="2">cv. E1</strain>
        <tissue evidence="1">Leaf</tissue>
    </source>
</reference>
<accession>A0A9D3VIE8</accession>
<gene>
    <name evidence="1" type="ORF">J1N35_023414</name>
</gene>
<name>A0A9D3VIE8_9ROSI</name>
<organism evidence="1 2">
    <name type="scientific">Gossypium stocksii</name>
    <dbReference type="NCBI Taxonomy" id="47602"/>
    <lineage>
        <taxon>Eukaryota</taxon>
        <taxon>Viridiplantae</taxon>
        <taxon>Streptophyta</taxon>
        <taxon>Embryophyta</taxon>
        <taxon>Tracheophyta</taxon>
        <taxon>Spermatophyta</taxon>
        <taxon>Magnoliopsida</taxon>
        <taxon>eudicotyledons</taxon>
        <taxon>Gunneridae</taxon>
        <taxon>Pentapetalae</taxon>
        <taxon>rosids</taxon>
        <taxon>malvids</taxon>
        <taxon>Malvales</taxon>
        <taxon>Malvaceae</taxon>
        <taxon>Malvoideae</taxon>
        <taxon>Gossypium</taxon>
    </lineage>
</organism>
<evidence type="ECO:0000313" key="2">
    <source>
        <dbReference type="Proteomes" id="UP000828251"/>
    </source>
</evidence>
<keyword evidence="2" id="KW-1185">Reference proteome</keyword>
<dbReference type="AlphaFoldDB" id="A0A9D3VIE8"/>
<sequence>MVVLRDGKTIFIWWTIDGSPTVHAMTEATLPHLPLALKLESEPFLEPEPESMPLSGDSRSSMTFDIFSPLTSQYSTPPKQTFGVYNFSTMFSTLKVG</sequence>